<organism evidence="1 2">
    <name type="scientific">Burkholderia lata (strain ATCC 17760 / DSM 23089 / LMG 22485 / NCIMB 9086 / R18194 / 383)</name>
    <dbReference type="NCBI Taxonomy" id="482957"/>
    <lineage>
        <taxon>Bacteria</taxon>
        <taxon>Pseudomonadati</taxon>
        <taxon>Pseudomonadota</taxon>
        <taxon>Betaproteobacteria</taxon>
        <taxon>Burkholderiales</taxon>
        <taxon>Burkholderiaceae</taxon>
        <taxon>Burkholderia</taxon>
        <taxon>Burkholderia cepacia complex</taxon>
    </lineage>
</organism>
<protein>
    <submittedName>
        <fullName evidence="1">Uncharacterized protein</fullName>
    </submittedName>
</protein>
<evidence type="ECO:0000313" key="1">
    <source>
        <dbReference type="EMBL" id="KAF1034006.1"/>
    </source>
</evidence>
<reference evidence="2" key="1">
    <citation type="journal article" date="2020" name="MBio">
        <title>Horizontal gene transfer to a defensive symbiont with a reduced genome amongst a multipartite beetle microbiome.</title>
        <authorList>
            <person name="Waterworth S.C."/>
            <person name="Florez L.V."/>
            <person name="Rees E.R."/>
            <person name="Hertweck C."/>
            <person name="Kaltenpoth M."/>
            <person name="Kwan J.C."/>
        </authorList>
    </citation>
    <scope>NUCLEOTIDE SEQUENCE [LARGE SCALE GENOMIC DNA]</scope>
</reference>
<dbReference type="Proteomes" id="UP000467522">
    <property type="component" value="Unassembled WGS sequence"/>
</dbReference>
<comment type="caution">
    <text evidence="1">The sequence shown here is derived from an EMBL/GenBank/DDBJ whole genome shotgun (WGS) entry which is preliminary data.</text>
</comment>
<dbReference type="EMBL" id="WNDV01000025">
    <property type="protein sequence ID" value="KAF1034006.1"/>
    <property type="molecule type" value="Genomic_DNA"/>
</dbReference>
<dbReference type="RefSeq" id="WP_278650083.1">
    <property type="nucleotide sequence ID" value="NZ_WNDV01000025.1"/>
</dbReference>
<name>A0A833PMP6_BURL3</name>
<proteinExistence type="predicted"/>
<gene>
    <name evidence="1" type="ORF">GAK33_05847</name>
</gene>
<accession>A0A833PMP6</accession>
<sequence>MPFTYEICGALSVLDNFRHYHAQQFAQTIADPADIYFATDAVTHSLVIRIRGVLNDDEVEIVENALGEFSQKWARTGSIFRRVRYGEVSCVPLGLALHVELLNELADERVQLEAFLQRQARILEKFRPVAS</sequence>
<evidence type="ECO:0000313" key="2">
    <source>
        <dbReference type="Proteomes" id="UP000467522"/>
    </source>
</evidence>
<dbReference type="AlphaFoldDB" id="A0A833PMP6"/>